<proteinExistence type="predicted"/>
<organism evidence="1 2">
    <name type="scientific">Aeromonas sanarellii</name>
    <dbReference type="NCBI Taxonomy" id="633415"/>
    <lineage>
        <taxon>Bacteria</taxon>
        <taxon>Pseudomonadati</taxon>
        <taxon>Pseudomonadota</taxon>
        <taxon>Gammaproteobacteria</taxon>
        <taxon>Aeromonadales</taxon>
        <taxon>Aeromonadaceae</taxon>
        <taxon>Aeromonas</taxon>
    </lineage>
</organism>
<dbReference type="Pfam" id="PF06097">
    <property type="entry name" value="DUF945"/>
    <property type="match status" value="1"/>
</dbReference>
<evidence type="ECO:0000313" key="2">
    <source>
        <dbReference type="Proteomes" id="UP000666661"/>
    </source>
</evidence>
<sequence>MKKKVALAVGAVLVVGGLGACWYTGNTFDRILAEQIARAQQESGIEITWHPTTEHLFARDGMLKVVVPPETLASLDPQLAGSEPIEMQFAFNSRMLPLYIKSHLLLDTAQGTLAPIFSSLGMQQWQLGAESASSLWTMSNSSRFWVGDFKVREGMNEFNFLPLSGDYRGDLDGNGHMTVQWLGMTVHDAQSKMDLALADLKGSADMAEISGLWLSPRSDATLSAFTLTQPGNIRISLQGLSTATQLAGDDAQTLSSRYQMKVETLNLESEEDSLTLTEGNLDLALNGLDLEGYQTLQEVSGQRVDESAIQEALDKMLQRGVTLQLTDFSARLNGEPVSLQGEARLASTTLAQLMGSEEGMQALSGLLHAHLGDKLGQAVPQLAPMLAQFTALGYLKAEQAQLQAELKLDKGQLTVNGLPLQP</sequence>
<keyword evidence="2" id="KW-1185">Reference proteome</keyword>
<protein>
    <submittedName>
        <fullName evidence="1">DUF945 family protein</fullName>
    </submittedName>
</protein>
<name>A0ABS4B625_9GAMM</name>
<reference evidence="1 2" key="1">
    <citation type="submission" date="2021-03" db="EMBL/GenBank/DDBJ databases">
        <title>Plant growth promoting bacteria isolated from wild legumes nodules and trapping Phaseolus vulgaris L. nodules in the center and southern Mexico.</title>
        <authorList>
            <person name="Estrada P."/>
        </authorList>
    </citation>
    <scope>NUCLEOTIDE SEQUENCE [LARGE SCALE GENOMIC DNA]</scope>
    <source>
        <strain evidence="1 2">MaGu-431</strain>
    </source>
</reference>
<comment type="caution">
    <text evidence="1">The sequence shown here is derived from an EMBL/GenBank/DDBJ whole genome shotgun (WGS) entry which is preliminary data.</text>
</comment>
<evidence type="ECO:0000313" key="1">
    <source>
        <dbReference type="EMBL" id="MBP0602937.1"/>
    </source>
</evidence>
<dbReference type="PROSITE" id="PS51257">
    <property type="entry name" value="PROKAR_LIPOPROTEIN"/>
    <property type="match status" value="1"/>
</dbReference>
<dbReference type="RefSeq" id="WP_209793838.1">
    <property type="nucleotide sequence ID" value="NZ_JAGIQF010000004.1"/>
</dbReference>
<gene>
    <name evidence="1" type="ORF">J8I01_10510</name>
</gene>
<dbReference type="EMBL" id="JAGIQF010000004">
    <property type="protein sequence ID" value="MBP0602937.1"/>
    <property type="molecule type" value="Genomic_DNA"/>
</dbReference>
<accession>A0ABS4B625</accession>
<dbReference type="Proteomes" id="UP000666661">
    <property type="component" value="Unassembled WGS sequence"/>
</dbReference>
<dbReference type="InterPro" id="IPR010352">
    <property type="entry name" value="DUF945"/>
</dbReference>